<evidence type="ECO:0000256" key="6">
    <source>
        <dbReference type="ARBA" id="ARBA00022741"/>
    </source>
</evidence>
<dbReference type="InterPro" id="IPR056802">
    <property type="entry name" value="ATR-like_M-HEAT"/>
</dbReference>
<evidence type="ECO:0000256" key="8">
    <source>
        <dbReference type="ARBA" id="ARBA00022777"/>
    </source>
</evidence>
<dbReference type="EMBL" id="JABDTM020018584">
    <property type="protein sequence ID" value="KAH0817935.1"/>
    <property type="molecule type" value="Genomic_DNA"/>
</dbReference>
<evidence type="ECO:0000256" key="1">
    <source>
        <dbReference type="ARBA" id="ARBA00004123"/>
    </source>
</evidence>
<dbReference type="InterPro" id="IPR057564">
    <property type="entry name" value="HEAT_ATR"/>
</dbReference>
<dbReference type="InterPro" id="IPR016024">
    <property type="entry name" value="ARM-type_fold"/>
</dbReference>
<dbReference type="GO" id="GO:0005694">
    <property type="term" value="C:chromosome"/>
    <property type="evidence" value="ECO:0007669"/>
    <property type="project" value="TreeGrafter"/>
</dbReference>
<reference evidence="13" key="2">
    <citation type="submission" date="2021-08" db="EMBL/GenBank/DDBJ databases">
        <authorList>
            <person name="Eriksson T."/>
        </authorList>
    </citation>
    <scope>NUCLEOTIDE SEQUENCE</scope>
    <source>
        <strain evidence="13">Stoneville</strain>
        <tissue evidence="13">Whole head</tissue>
    </source>
</reference>
<evidence type="ECO:0000256" key="7">
    <source>
        <dbReference type="ARBA" id="ARBA00022763"/>
    </source>
</evidence>
<keyword evidence="14" id="KW-1185">Reference proteome</keyword>
<comment type="similarity">
    <text evidence="2">Belongs to the PI3/PI4-kinase family. ATM subfamily.</text>
</comment>
<evidence type="ECO:0000256" key="11">
    <source>
        <dbReference type="SAM" id="MobiDB-lite"/>
    </source>
</evidence>
<dbReference type="InterPro" id="IPR019186">
    <property type="entry name" value="Nucleolar_protein_12"/>
</dbReference>
<protein>
    <recommendedName>
        <fullName evidence="3">non-specific serine/threonine protein kinase</fullName>
        <ecNumber evidence="3">2.7.11.1</ecNumber>
    </recommendedName>
</protein>
<feature type="domain" description="FAT" evidence="12">
    <location>
        <begin position="1737"/>
        <end position="2325"/>
    </location>
</feature>
<proteinExistence type="inferred from homology"/>
<organism evidence="13 14">
    <name type="scientific">Tenebrio molitor</name>
    <name type="common">Yellow mealworm beetle</name>
    <dbReference type="NCBI Taxonomy" id="7067"/>
    <lineage>
        <taxon>Eukaryota</taxon>
        <taxon>Metazoa</taxon>
        <taxon>Ecdysozoa</taxon>
        <taxon>Arthropoda</taxon>
        <taxon>Hexapoda</taxon>
        <taxon>Insecta</taxon>
        <taxon>Pterygota</taxon>
        <taxon>Neoptera</taxon>
        <taxon>Endopterygota</taxon>
        <taxon>Coleoptera</taxon>
        <taxon>Polyphaga</taxon>
        <taxon>Cucujiformia</taxon>
        <taxon>Tenebrionidae</taxon>
        <taxon>Tenebrio</taxon>
    </lineage>
</organism>
<dbReference type="Pfam" id="PF09805">
    <property type="entry name" value="Nop25"/>
    <property type="match status" value="1"/>
</dbReference>
<sequence>MAVGSTVKKNHNKSKKNRTNKVHLVFDEAKRRDFLTGFHKRKLQRKKDAREKFERDLKEERKRLKNEAKESYKKLVVSHRPIPELETLLKEEYEEDDATVRIEELSTNNIAKESNWIGANQVKCEESRLENEDTCDEEIEEVPGMELRVKKNKCKEDSVVKQKFESEREVKRLLKKEATKKVKKSKVFQMKNKVEKQKQKKKPIIMEEIPAFSIWETFNETIPALMSTKPSEKSLEHLAKIIKSGDFSNIFVYNRDPAISFDDYERVANKYKSFTTWFLGRFFYLLSCEKLSKSHNIYVDIQLCVLDQLSNTQLHVYDEMTKEYSQALHGLTKFIESRRDSLLLDVFVPIKYTDLNQKLNLDPVSIEISRKNWQSFLLNLFKFIKCILSQNFDFQTFDSVTSRNLDDLLFLLSECPFTVKLEILKIYAELATKMDDCDVAIKYKMDLFASFFEQIVYEVYNEKFPVKSNEFEQFELLTLQFLELNLSNEKFLKISEFLLTTNLNKMPSEKMQKFCKRHRTRPLYRAEDFESFVSCGLIDYDTSVLCGLKSQIVDDVHDVQLSQEGGHFRIYHADSTKWKVFYRILLQSWDNTSCKECCKITQFLEFMIALTTLLIEIRIEMNRPFNIIFVEGNIFFTKTLSLLNQHFNSCDKTIDFALIYQLFLNLSFICDPPNFTTCFDIFAFVFTQTHLSQEDYLETVDYRQYKKELNDFCTFSTRFLTANDTAFEYLNKFVAQISSGLFELSQLHDMEVTFMNICSQRKNQKTIINNLPNILTLFNNTDRIISEILLPALSSTDDDILKEVTRVLPHVICTSAADFIKVVQVDPEKGLAVEIFCDKCHLNVQPKSTEKEKKIEEFTRKFTGGVITVNFTKLDLDMSTLTGAVLKSVLKFLTFSDSELKMAALEVLPFCTNHILKFYSGNVARIWVEKSGDQEEVVRRKFGEIIPKVVKCGQENKILSEETKSEVIEVLFATLTKLTKRSLQQSDYKLQETILYTVQEICGTKCDNTVLPIVKILIYLIMVPTSKHSLIAVNKFFKLAETHNTTTTQIYKLYKQEICEIIAHLCVINQSLVDSSLTTSLCKISVTLEFYSSKDFVMRECQHLLPFFVSKVIKAPVVGKLIEQMALMVNSGVSALLARLYGSIFLTVFLNGTKDDFKCCTMYLEKNTGLSHSDLCKRNLWVILNELLLNFHEKKDKVVLALRYLASEDNQQKSENVQEYLQSRLLGIWQHFDFKLMAKNTNRKNSILLSLADLLTYMGPKYVGPLRFKIIAMLRTADCGDFPELSCEVWRAFIKSCHVESLAPQLATIFVSILPLIKSCPKQINDIFKYLVVTNEDVTKESIKDLFFIDDPKIDACVVQVIKKHLRTFDDCSLRDKMKAYLRYLTHETSEVRIRSLKQLKLLIESNREELDGMILGYNGIDPVIVELIEILTLGCREKDPALKLACGEVIGELGAVEPSHLPRRYAQDGRNFTFFINDDAFILSALNELTKALQGEKNTVNMDRFAVAIQEILKNYDISSDETSAKNDLWKQFPESQQQLMLPLLKSRYIVSPPPEVSLPSPIYGSSQGASFQSWLYKETCATRSGFSWTRSLIATLSPDHQMVLNPCLPAMKQDNRILMHFLPHILLHSIIADSANREKCFVEIKTVTNSFTKKKTIDPNLLDIRPVPVPSVSPMIESVTPEEVKQTQCTRVVFIILDFLDRWIREWQWRRGACGRTDQTFAKIKNFLDRFCKLQLAKCNFHCGEYPRALMYLEDFITQNSHTASNHFTFLAEIYAQLDEPDGVAGVTALQATEPSIEQRILALEVSGKLSDAAACYERLPQPLKLHHLQGLVQCYLDLDNVNTALNFAQGALDRQPEFGNMLLEMQAEPLWRLGRYEDLDNLLEQPQLSENSSWGVQIGRALLAFQNRDRALFESLILKLKSQQVDFLGAASLEEGAYQHGYCYISRLHALNELQQAERATFEILSKPNDDTFVSSVVSNLTKEWELRIKVVQESVRIVEPLLCLRRVAVEQAKRIVEGRVPAAVPLLNALLGESWLLSAQTARATGVHQQGYTYTLKSEEYAPLGLFVEKSKLHWMREEHEQALTTLKRGLEVLLPDCSKEAIAALPLEKRKICAEAKLLIARYNDAVSNVDTDIKTANYKEAHEMYKEWETGLVVFSPLVFEKGDRKAVKIIFQVNLAQFYDRRFQNFSDEDRDSLKGSEMQIFMISYFCKSLRYGTAYVYQSMPRLLSIWFDYGTRLFDVSQPSVRDERKNNLIKMTKLVDHALETLPAYVFLTAFSQIVSRICHPLKEVYVELKSIIIKLLLHYPQQSLVAWRFSMIPNSRPTR</sequence>
<keyword evidence="10" id="KW-0539">Nucleus</keyword>
<comment type="subcellular location">
    <subcellularLocation>
        <location evidence="1">Nucleus</location>
    </subcellularLocation>
</comment>
<evidence type="ECO:0000259" key="12">
    <source>
        <dbReference type="PROSITE" id="PS51189"/>
    </source>
</evidence>
<keyword evidence="5" id="KW-0808">Transferase</keyword>
<evidence type="ECO:0000256" key="4">
    <source>
        <dbReference type="ARBA" id="ARBA00022527"/>
    </source>
</evidence>
<dbReference type="PROSITE" id="PS51189">
    <property type="entry name" value="FAT"/>
    <property type="match status" value="1"/>
</dbReference>
<evidence type="ECO:0000256" key="10">
    <source>
        <dbReference type="ARBA" id="ARBA00023242"/>
    </source>
</evidence>
<evidence type="ECO:0000256" key="5">
    <source>
        <dbReference type="ARBA" id="ARBA00022679"/>
    </source>
</evidence>
<name>A0A8J6HNM1_TENMO</name>
<dbReference type="GO" id="GO:0000077">
    <property type="term" value="P:DNA damage checkpoint signaling"/>
    <property type="evidence" value="ECO:0007669"/>
    <property type="project" value="TreeGrafter"/>
</dbReference>
<evidence type="ECO:0000256" key="3">
    <source>
        <dbReference type="ARBA" id="ARBA00012513"/>
    </source>
</evidence>
<dbReference type="Pfam" id="PF08064">
    <property type="entry name" value="UME"/>
    <property type="match status" value="1"/>
</dbReference>
<evidence type="ECO:0000313" key="14">
    <source>
        <dbReference type="Proteomes" id="UP000719412"/>
    </source>
</evidence>
<dbReference type="InterPro" id="IPR003151">
    <property type="entry name" value="PIK-rel_kinase_FAT"/>
</dbReference>
<accession>A0A8J6HNM1</accession>
<dbReference type="Pfam" id="PF23593">
    <property type="entry name" value="HEAT_ATR"/>
    <property type="match status" value="1"/>
</dbReference>
<feature type="compositionally biased region" description="Basic residues" evidence="11">
    <location>
        <begin position="8"/>
        <end position="21"/>
    </location>
</feature>
<keyword evidence="4" id="KW-0723">Serine/threonine-protein kinase</keyword>
<evidence type="ECO:0000313" key="13">
    <source>
        <dbReference type="EMBL" id="KAH0817935.1"/>
    </source>
</evidence>
<dbReference type="Proteomes" id="UP000719412">
    <property type="component" value="Unassembled WGS sequence"/>
</dbReference>
<dbReference type="GO" id="GO:0004674">
    <property type="term" value="F:protein serine/threonine kinase activity"/>
    <property type="evidence" value="ECO:0007669"/>
    <property type="project" value="UniProtKB-KW"/>
</dbReference>
<dbReference type="SUPFAM" id="SSF48371">
    <property type="entry name" value="ARM repeat"/>
    <property type="match status" value="1"/>
</dbReference>
<feature type="region of interest" description="Disordered" evidence="11">
    <location>
        <begin position="46"/>
        <end position="69"/>
    </location>
</feature>
<dbReference type="InterPro" id="IPR011990">
    <property type="entry name" value="TPR-like_helical_dom_sf"/>
</dbReference>
<dbReference type="EC" id="2.7.11.1" evidence="3"/>
<dbReference type="GO" id="GO:0000723">
    <property type="term" value="P:telomere maintenance"/>
    <property type="evidence" value="ECO:0007669"/>
    <property type="project" value="TreeGrafter"/>
</dbReference>
<dbReference type="InterPro" id="IPR014009">
    <property type="entry name" value="PIK_FAT"/>
</dbReference>
<evidence type="ECO:0000256" key="2">
    <source>
        <dbReference type="ARBA" id="ARBA00010769"/>
    </source>
</evidence>
<dbReference type="Pfam" id="PF02259">
    <property type="entry name" value="FAT"/>
    <property type="match status" value="1"/>
</dbReference>
<dbReference type="SMART" id="SM00802">
    <property type="entry name" value="UME"/>
    <property type="match status" value="1"/>
</dbReference>
<keyword evidence="9" id="KW-0067">ATP-binding</keyword>
<dbReference type="Gene3D" id="1.25.40.10">
    <property type="entry name" value="Tetratricopeptide repeat domain"/>
    <property type="match status" value="1"/>
</dbReference>
<keyword evidence="8" id="KW-0418">Kinase</keyword>
<dbReference type="PANTHER" id="PTHR11139:SF69">
    <property type="entry name" value="SERINE_THREONINE-PROTEIN KINASE ATR"/>
    <property type="match status" value="1"/>
</dbReference>
<dbReference type="InterPro" id="IPR012993">
    <property type="entry name" value="UME"/>
</dbReference>
<dbReference type="PANTHER" id="PTHR11139">
    <property type="entry name" value="ATAXIA TELANGIECTASIA MUTATED ATM -RELATED"/>
    <property type="match status" value="1"/>
</dbReference>
<dbReference type="GO" id="GO:0005524">
    <property type="term" value="F:ATP binding"/>
    <property type="evidence" value="ECO:0007669"/>
    <property type="project" value="UniProtKB-KW"/>
</dbReference>
<gene>
    <name evidence="13" type="ORF">GEV33_004857</name>
</gene>
<comment type="caution">
    <text evidence="13">The sequence shown here is derived from an EMBL/GenBank/DDBJ whole genome shotgun (WGS) entry which is preliminary data.</text>
</comment>
<feature type="region of interest" description="Disordered" evidence="11">
    <location>
        <begin position="1"/>
        <end position="21"/>
    </location>
</feature>
<dbReference type="Pfam" id="PF25030">
    <property type="entry name" value="M-HEAT_ATR"/>
    <property type="match status" value="1"/>
</dbReference>
<dbReference type="SUPFAM" id="SSF48452">
    <property type="entry name" value="TPR-like"/>
    <property type="match status" value="1"/>
</dbReference>
<dbReference type="GO" id="GO:0006281">
    <property type="term" value="P:DNA repair"/>
    <property type="evidence" value="ECO:0007669"/>
    <property type="project" value="TreeGrafter"/>
</dbReference>
<dbReference type="GO" id="GO:0005634">
    <property type="term" value="C:nucleus"/>
    <property type="evidence" value="ECO:0007669"/>
    <property type="project" value="UniProtKB-SubCell"/>
</dbReference>
<reference evidence="13" key="1">
    <citation type="journal article" date="2020" name="J Insects Food Feed">
        <title>The yellow mealworm (Tenebrio molitor) genome: a resource for the emerging insects as food and feed industry.</title>
        <authorList>
            <person name="Eriksson T."/>
            <person name="Andere A."/>
            <person name="Kelstrup H."/>
            <person name="Emery V."/>
            <person name="Picard C."/>
        </authorList>
    </citation>
    <scope>NUCLEOTIDE SEQUENCE</scope>
    <source>
        <strain evidence="13">Stoneville</strain>
        <tissue evidence="13">Whole head</tissue>
    </source>
</reference>
<keyword evidence="6" id="KW-0547">Nucleotide-binding</keyword>
<evidence type="ECO:0000256" key="9">
    <source>
        <dbReference type="ARBA" id="ARBA00022840"/>
    </source>
</evidence>
<keyword evidence="7" id="KW-0227">DNA damage</keyword>
<dbReference type="InterPro" id="IPR050517">
    <property type="entry name" value="DDR_Repair_Kinase"/>
</dbReference>